<name>A0AAW0E485_9AGAR</name>
<evidence type="ECO:0000256" key="1">
    <source>
        <dbReference type="SAM" id="Phobius"/>
    </source>
</evidence>
<dbReference type="Proteomes" id="UP001383192">
    <property type="component" value="Unassembled WGS sequence"/>
</dbReference>
<dbReference type="AlphaFoldDB" id="A0AAW0E485"/>
<feature type="transmembrane region" description="Helical" evidence="1">
    <location>
        <begin position="57"/>
        <end position="78"/>
    </location>
</feature>
<organism evidence="2 3">
    <name type="scientific">Paramarasmius palmivorus</name>
    <dbReference type="NCBI Taxonomy" id="297713"/>
    <lineage>
        <taxon>Eukaryota</taxon>
        <taxon>Fungi</taxon>
        <taxon>Dikarya</taxon>
        <taxon>Basidiomycota</taxon>
        <taxon>Agaricomycotina</taxon>
        <taxon>Agaricomycetes</taxon>
        <taxon>Agaricomycetidae</taxon>
        <taxon>Agaricales</taxon>
        <taxon>Marasmiineae</taxon>
        <taxon>Marasmiaceae</taxon>
        <taxon>Paramarasmius</taxon>
    </lineage>
</organism>
<protein>
    <submittedName>
        <fullName evidence="2">Uncharacterized protein</fullName>
    </submittedName>
</protein>
<evidence type="ECO:0000313" key="2">
    <source>
        <dbReference type="EMBL" id="KAK7058625.1"/>
    </source>
</evidence>
<sequence>METESIPWEQTPLGQALLFLPVLGSFIWRSISYTLQTLAWIIQKCIYPFIALSPHPILLYILAPFTVFIQIVLSILVVSPYRVLLYFSDVFYPVYVFCGVACITGGLVGVLGRVLTYLVIGMVQKKPGVRFEDEADDEDGEKEVMAQEKGKGVHYALEDDL</sequence>
<keyword evidence="1" id="KW-1133">Transmembrane helix</keyword>
<feature type="transmembrane region" description="Helical" evidence="1">
    <location>
        <begin position="90"/>
        <end position="120"/>
    </location>
</feature>
<feature type="transmembrane region" description="Helical" evidence="1">
    <location>
        <begin position="16"/>
        <end position="36"/>
    </location>
</feature>
<keyword evidence="3" id="KW-1185">Reference proteome</keyword>
<evidence type="ECO:0000313" key="3">
    <source>
        <dbReference type="Proteomes" id="UP001383192"/>
    </source>
</evidence>
<proteinExistence type="predicted"/>
<dbReference type="EMBL" id="JAYKXP010000005">
    <property type="protein sequence ID" value="KAK7058625.1"/>
    <property type="molecule type" value="Genomic_DNA"/>
</dbReference>
<keyword evidence="1" id="KW-0812">Transmembrane</keyword>
<reference evidence="2 3" key="1">
    <citation type="submission" date="2024-01" db="EMBL/GenBank/DDBJ databases">
        <title>A draft genome for a cacao thread blight-causing isolate of Paramarasmius palmivorus.</title>
        <authorList>
            <person name="Baruah I.K."/>
            <person name="Bukari Y."/>
            <person name="Amoako-Attah I."/>
            <person name="Meinhardt L.W."/>
            <person name="Bailey B.A."/>
            <person name="Cohen S.P."/>
        </authorList>
    </citation>
    <scope>NUCLEOTIDE SEQUENCE [LARGE SCALE GENOMIC DNA]</scope>
    <source>
        <strain evidence="2 3">GH-12</strain>
    </source>
</reference>
<comment type="caution">
    <text evidence="2">The sequence shown here is derived from an EMBL/GenBank/DDBJ whole genome shotgun (WGS) entry which is preliminary data.</text>
</comment>
<gene>
    <name evidence="2" type="ORF">VNI00_002261</name>
</gene>
<keyword evidence="1" id="KW-0472">Membrane</keyword>
<accession>A0AAW0E485</accession>